<reference evidence="1 2" key="1">
    <citation type="submission" date="2019-05" db="EMBL/GenBank/DDBJ databases">
        <title>Another draft genome of Portunus trituberculatus and its Hox gene families provides insights of decapod evolution.</title>
        <authorList>
            <person name="Jeong J.-H."/>
            <person name="Song I."/>
            <person name="Kim S."/>
            <person name="Choi T."/>
            <person name="Kim D."/>
            <person name="Ryu S."/>
            <person name="Kim W."/>
        </authorList>
    </citation>
    <scope>NUCLEOTIDE SEQUENCE [LARGE SCALE GENOMIC DNA]</scope>
    <source>
        <tissue evidence="1">Muscle</tissue>
    </source>
</reference>
<proteinExistence type="predicted"/>
<gene>
    <name evidence="1" type="ORF">E2C01_006242</name>
</gene>
<sequence>MLYEIRPMEIPRPSHGPLETLGYPVVIEESLGAYTEQQRSQQLLYWQLPRCTGSSSCLLT</sequence>
<dbReference type="AlphaFoldDB" id="A0A5B7CXM5"/>
<evidence type="ECO:0000313" key="2">
    <source>
        <dbReference type="Proteomes" id="UP000324222"/>
    </source>
</evidence>
<organism evidence="1 2">
    <name type="scientific">Portunus trituberculatus</name>
    <name type="common">Swimming crab</name>
    <name type="synonym">Neptunus trituberculatus</name>
    <dbReference type="NCBI Taxonomy" id="210409"/>
    <lineage>
        <taxon>Eukaryota</taxon>
        <taxon>Metazoa</taxon>
        <taxon>Ecdysozoa</taxon>
        <taxon>Arthropoda</taxon>
        <taxon>Crustacea</taxon>
        <taxon>Multicrustacea</taxon>
        <taxon>Malacostraca</taxon>
        <taxon>Eumalacostraca</taxon>
        <taxon>Eucarida</taxon>
        <taxon>Decapoda</taxon>
        <taxon>Pleocyemata</taxon>
        <taxon>Brachyura</taxon>
        <taxon>Eubrachyura</taxon>
        <taxon>Portunoidea</taxon>
        <taxon>Portunidae</taxon>
        <taxon>Portuninae</taxon>
        <taxon>Portunus</taxon>
    </lineage>
</organism>
<protein>
    <submittedName>
        <fullName evidence="1">Uncharacterized protein</fullName>
    </submittedName>
</protein>
<name>A0A5B7CXM5_PORTR</name>
<evidence type="ECO:0000313" key="1">
    <source>
        <dbReference type="EMBL" id="MPC13504.1"/>
    </source>
</evidence>
<dbReference type="EMBL" id="VSRR010000286">
    <property type="protein sequence ID" value="MPC13504.1"/>
    <property type="molecule type" value="Genomic_DNA"/>
</dbReference>
<dbReference type="Proteomes" id="UP000324222">
    <property type="component" value="Unassembled WGS sequence"/>
</dbReference>
<comment type="caution">
    <text evidence="1">The sequence shown here is derived from an EMBL/GenBank/DDBJ whole genome shotgun (WGS) entry which is preliminary data.</text>
</comment>
<keyword evidence="2" id="KW-1185">Reference proteome</keyword>
<accession>A0A5B7CXM5</accession>